<accession>A0A5B8NL35</accession>
<keyword evidence="3" id="KW-0234">DNA repair</keyword>
<dbReference type="InterPro" id="IPR011604">
    <property type="entry name" value="PDDEXK-like_dom_sf"/>
</dbReference>
<dbReference type="GO" id="GO:0006281">
    <property type="term" value="P:DNA repair"/>
    <property type="evidence" value="ECO:0007669"/>
    <property type="project" value="UniProtKB-KW"/>
</dbReference>
<dbReference type="KEGG" id="enn:FRE64_08480"/>
<dbReference type="Gene3D" id="3.90.320.10">
    <property type="match status" value="1"/>
</dbReference>
<keyword evidence="2" id="KW-0067">ATP-binding</keyword>
<dbReference type="AlphaFoldDB" id="A0A5B8NL35"/>
<evidence type="ECO:0000256" key="1">
    <source>
        <dbReference type="ARBA" id="ARBA00022763"/>
    </source>
</evidence>
<dbReference type="RefSeq" id="WP_146295568.1">
    <property type="nucleotide sequence ID" value="NZ_CP042326.1"/>
</dbReference>
<proteinExistence type="predicted"/>
<feature type="domain" description="PD-(D/E)XK endonuclease-like" evidence="4">
    <location>
        <begin position="45"/>
        <end position="261"/>
    </location>
</feature>
<organism evidence="5 6">
    <name type="scientific">Euhalothece natronophila Z-M001</name>
    <dbReference type="NCBI Taxonomy" id="522448"/>
    <lineage>
        <taxon>Bacteria</taxon>
        <taxon>Bacillati</taxon>
        <taxon>Cyanobacteriota</taxon>
        <taxon>Cyanophyceae</taxon>
        <taxon>Oscillatoriophycideae</taxon>
        <taxon>Chroococcales</taxon>
        <taxon>Halothecacae</taxon>
        <taxon>Halothece cluster</taxon>
        <taxon>Euhalothece</taxon>
    </lineage>
</organism>
<evidence type="ECO:0000256" key="3">
    <source>
        <dbReference type="ARBA" id="ARBA00023204"/>
    </source>
</evidence>
<dbReference type="Pfam" id="PF12705">
    <property type="entry name" value="PDDEXK_1"/>
    <property type="match status" value="1"/>
</dbReference>
<keyword evidence="2" id="KW-0347">Helicase</keyword>
<keyword evidence="1" id="KW-0227">DNA damage</keyword>
<evidence type="ECO:0000259" key="4">
    <source>
        <dbReference type="Pfam" id="PF12705"/>
    </source>
</evidence>
<dbReference type="OrthoDB" id="453958at2"/>
<protein>
    <submittedName>
        <fullName evidence="5">PD-(D/E)XK nuclease family protein</fullName>
    </submittedName>
</protein>
<keyword evidence="2" id="KW-0378">Hydrolase</keyword>
<gene>
    <name evidence="5" type="ORF">FRE64_08480</name>
</gene>
<dbReference type="InterPro" id="IPR038726">
    <property type="entry name" value="PDDEXK_AddAB-type"/>
</dbReference>
<dbReference type="GO" id="GO:0004386">
    <property type="term" value="F:helicase activity"/>
    <property type="evidence" value="ECO:0007669"/>
    <property type="project" value="UniProtKB-KW"/>
</dbReference>
<evidence type="ECO:0000256" key="2">
    <source>
        <dbReference type="ARBA" id="ARBA00022806"/>
    </source>
</evidence>
<evidence type="ECO:0000313" key="6">
    <source>
        <dbReference type="Proteomes" id="UP000318453"/>
    </source>
</evidence>
<dbReference type="Proteomes" id="UP000318453">
    <property type="component" value="Chromosome"/>
</dbReference>
<keyword evidence="6" id="KW-1185">Reference proteome</keyword>
<keyword evidence="2" id="KW-0547">Nucleotide-binding</keyword>
<evidence type="ECO:0000313" key="5">
    <source>
        <dbReference type="EMBL" id="QDZ39972.1"/>
    </source>
</evidence>
<sequence length="269" mass="31261">MWVSYSLWSQFQPQLGKEEYHCHHKRGFLRARKKEPEVNLLSQQDTTPQKIGKLAQKAVYYLYHNPESLNQEGLNYVAQKVLNLDQEVVEVQHRLQWILKQYLHYPFLQNKSVLTLTSGEENNFSEVILKDGNRQAKLLFAYDCILNQENGGIHILDFKTGKGQFIPDLRQSLVYLLAGQKLYPNQTVTASFYHLELAQESEIYSATDEELNLVAKNLIDIAQKNQQQINAYRRSPDKFNQIFPASPGKVCNYCPFTSICNYYDPLFSE</sequence>
<dbReference type="EMBL" id="CP042326">
    <property type="protein sequence ID" value="QDZ39972.1"/>
    <property type="molecule type" value="Genomic_DNA"/>
</dbReference>
<reference evidence="5 6" key="1">
    <citation type="submission" date="2019-08" db="EMBL/GenBank/DDBJ databases">
        <title>Carotenoids and Carotenoid Binding Proteins in the Halophilic Cyanobacterium Euhalothece sp. ZM00.</title>
        <authorList>
            <person name="Cho S.M."/>
            <person name="Song J.Y."/>
            <person name="Park Y.-I."/>
        </authorList>
    </citation>
    <scope>NUCLEOTIDE SEQUENCE [LARGE SCALE GENOMIC DNA]</scope>
    <source>
        <strain evidence="5 6">Z-M001</strain>
    </source>
</reference>
<name>A0A5B8NL35_9CHRO</name>